<keyword evidence="6" id="KW-0805">Transcription regulation</keyword>
<evidence type="ECO:0000259" key="12">
    <source>
        <dbReference type="PROSITE" id="PS01124"/>
    </source>
</evidence>
<evidence type="ECO:0000259" key="13">
    <source>
        <dbReference type="PROSITE" id="PS50110"/>
    </source>
</evidence>
<keyword evidence="7" id="KW-0238">DNA-binding</keyword>
<dbReference type="SUPFAM" id="SSF52172">
    <property type="entry name" value="CheY-like"/>
    <property type="match status" value="1"/>
</dbReference>
<evidence type="ECO:0000256" key="8">
    <source>
        <dbReference type="ARBA" id="ARBA00023163"/>
    </source>
</evidence>
<evidence type="ECO:0000256" key="11">
    <source>
        <dbReference type="SAM" id="Coils"/>
    </source>
</evidence>
<evidence type="ECO:0000256" key="3">
    <source>
        <dbReference type="ARBA" id="ARBA00022490"/>
    </source>
</evidence>
<dbReference type="GO" id="GO:0003700">
    <property type="term" value="F:DNA-binding transcription factor activity"/>
    <property type="evidence" value="ECO:0007669"/>
    <property type="project" value="InterPro"/>
</dbReference>
<dbReference type="SMART" id="SM00342">
    <property type="entry name" value="HTH_ARAC"/>
    <property type="match status" value="1"/>
</dbReference>
<dbReference type="Gene3D" id="1.10.10.60">
    <property type="entry name" value="Homeodomain-like"/>
    <property type="match status" value="2"/>
</dbReference>
<keyword evidence="8" id="KW-0804">Transcription</keyword>
<keyword evidence="15" id="KW-1185">Reference proteome</keyword>
<evidence type="ECO:0000256" key="6">
    <source>
        <dbReference type="ARBA" id="ARBA00023015"/>
    </source>
</evidence>
<dbReference type="PANTHER" id="PTHR42713:SF3">
    <property type="entry name" value="TRANSCRIPTIONAL REGULATORY PROTEIN HPTR"/>
    <property type="match status" value="1"/>
</dbReference>
<dbReference type="SUPFAM" id="SSF46689">
    <property type="entry name" value="Homeodomain-like"/>
    <property type="match status" value="2"/>
</dbReference>
<dbReference type="GO" id="GO:0043565">
    <property type="term" value="F:sequence-specific DNA binding"/>
    <property type="evidence" value="ECO:0007669"/>
    <property type="project" value="InterPro"/>
</dbReference>
<dbReference type="InterPro" id="IPR009057">
    <property type="entry name" value="Homeodomain-like_sf"/>
</dbReference>
<evidence type="ECO:0000256" key="2">
    <source>
        <dbReference type="ARBA" id="ARBA00018672"/>
    </source>
</evidence>
<dbReference type="OrthoDB" id="384217at2"/>
<evidence type="ECO:0000256" key="1">
    <source>
        <dbReference type="ARBA" id="ARBA00004496"/>
    </source>
</evidence>
<dbReference type="PANTHER" id="PTHR42713">
    <property type="entry name" value="HISTIDINE KINASE-RELATED"/>
    <property type="match status" value="1"/>
</dbReference>
<keyword evidence="5" id="KW-0902">Two-component regulatory system</keyword>
<dbReference type="Proteomes" id="UP000184245">
    <property type="component" value="Unassembled WGS sequence"/>
</dbReference>
<dbReference type="InterPro" id="IPR020449">
    <property type="entry name" value="Tscrpt_reg_AraC-type_HTH"/>
</dbReference>
<evidence type="ECO:0000256" key="5">
    <source>
        <dbReference type="ARBA" id="ARBA00023012"/>
    </source>
</evidence>
<accession>A0A1M5D9B9</accession>
<dbReference type="InterPro" id="IPR011006">
    <property type="entry name" value="CheY-like_superfamily"/>
</dbReference>
<dbReference type="InterPro" id="IPR001789">
    <property type="entry name" value="Sig_transdc_resp-reg_receiver"/>
</dbReference>
<dbReference type="InterPro" id="IPR018060">
    <property type="entry name" value="HTH_AraC"/>
</dbReference>
<dbReference type="CDD" id="cd17536">
    <property type="entry name" value="REC_YesN-like"/>
    <property type="match status" value="1"/>
</dbReference>
<evidence type="ECO:0000256" key="4">
    <source>
        <dbReference type="ARBA" id="ARBA00022553"/>
    </source>
</evidence>
<dbReference type="Pfam" id="PF17853">
    <property type="entry name" value="GGDEF_2"/>
    <property type="match status" value="1"/>
</dbReference>
<organism evidence="14 15">
    <name type="scientific">Lactonifactor longoviformis DSM 17459</name>
    <dbReference type="NCBI Taxonomy" id="1122155"/>
    <lineage>
        <taxon>Bacteria</taxon>
        <taxon>Bacillati</taxon>
        <taxon>Bacillota</taxon>
        <taxon>Clostridia</taxon>
        <taxon>Eubacteriales</taxon>
        <taxon>Clostridiaceae</taxon>
        <taxon>Lactonifactor</taxon>
    </lineage>
</organism>
<feature type="domain" description="HTH araC/xylS-type" evidence="12">
    <location>
        <begin position="438"/>
        <end position="537"/>
    </location>
</feature>
<dbReference type="PROSITE" id="PS01124">
    <property type="entry name" value="HTH_ARAC_FAMILY_2"/>
    <property type="match status" value="1"/>
</dbReference>
<feature type="domain" description="Response regulatory" evidence="13">
    <location>
        <begin position="3"/>
        <end position="120"/>
    </location>
</feature>
<dbReference type="Pfam" id="PF00072">
    <property type="entry name" value="Response_reg"/>
    <property type="match status" value="1"/>
</dbReference>
<evidence type="ECO:0000256" key="7">
    <source>
        <dbReference type="ARBA" id="ARBA00023125"/>
    </source>
</evidence>
<dbReference type="InterPro" id="IPR051552">
    <property type="entry name" value="HptR"/>
</dbReference>
<evidence type="ECO:0000256" key="9">
    <source>
        <dbReference type="ARBA" id="ARBA00024867"/>
    </source>
</evidence>
<feature type="modified residue" description="4-aspartylphosphate" evidence="10">
    <location>
        <position position="55"/>
    </location>
</feature>
<comment type="function">
    <text evidence="9">May play the central regulatory role in sporulation. It may be an element of the effector pathway responsible for the activation of sporulation genes in response to nutritional stress. Spo0A may act in concert with spo0H (a sigma factor) to control the expression of some genes that are critical to the sporulation process.</text>
</comment>
<dbReference type="GO" id="GO:0000160">
    <property type="term" value="P:phosphorelay signal transduction system"/>
    <property type="evidence" value="ECO:0007669"/>
    <property type="project" value="UniProtKB-KW"/>
</dbReference>
<protein>
    <recommendedName>
        <fullName evidence="2">Stage 0 sporulation protein A homolog</fullName>
    </recommendedName>
</protein>
<sequence length="539" mass="61720">MLKVFLVEDEVVMRKGIKNNIPWEKEGFVFVGEASDGELAYPLIKKTKPDILITDIKMPFMDGLELSSIVKKEMPNTKIIILSGYGEFDYAKQAISIGVTDYLLKPISSAKLLESIKEVAAVIEKEQEQLKMMEQYENEMKENITIKRQNLFQKILAGQSSAMELMEEAQDLGLELTAPAYLVMMFKTVIYGDSSCYSEALVKASKEIMDLAASYEQVLTFDRGLEGLAFVIKGDGEEELQDFTAEFVRALKAVMDGYHSVEYFGGIGSVVQRLRDLSQSYDAASKAFSSRFFTEWNKIVSYKDVSKMHHLNEDKIDLNAIQSSQMDRKEVEDFLKNGTTEEVDNFIEEYFLRVGESNYKSLMFRQYIVMDLFACVLGFLEGLGVNPDKLPEELQNINETATKILSIENLKFRLRKLFSEAIQLRDNASKGKFHLLLEEAKHYIKENYYHNDISLNTVATNVNISPSYFSSIFSQETGQTFTEYLTEVRIEKAKELLMCTNLRASEIGYQVGYKDSHYFSYIFKKETGCTPKEYRMRGR</sequence>
<dbReference type="Gene3D" id="3.40.50.2300">
    <property type="match status" value="1"/>
</dbReference>
<keyword evidence="11" id="KW-0175">Coiled coil</keyword>
<keyword evidence="4 10" id="KW-0597">Phosphoprotein</keyword>
<evidence type="ECO:0000313" key="14">
    <source>
        <dbReference type="EMBL" id="SHF63517.1"/>
    </source>
</evidence>
<dbReference type="GO" id="GO:0005737">
    <property type="term" value="C:cytoplasm"/>
    <property type="evidence" value="ECO:0007669"/>
    <property type="project" value="UniProtKB-SubCell"/>
</dbReference>
<proteinExistence type="predicted"/>
<dbReference type="RefSeq" id="WP_072854940.1">
    <property type="nucleotide sequence ID" value="NZ_FQVI01000061.1"/>
</dbReference>
<feature type="coiled-coil region" evidence="11">
    <location>
        <begin position="116"/>
        <end position="143"/>
    </location>
</feature>
<gene>
    <name evidence="14" type="ORF">SAMN02745158_04460</name>
</gene>
<dbReference type="PRINTS" id="PR00032">
    <property type="entry name" value="HTHARAC"/>
</dbReference>
<reference evidence="14 15" key="1">
    <citation type="submission" date="2016-11" db="EMBL/GenBank/DDBJ databases">
        <authorList>
            <person name="Jaros S."/>
            <person name="Januszkiewicz K."/>
            <person name="Wedrychowicz H."/>
        </authorList>
    </citation>
    <scope>NUCLEOTIDE SEQUENCE [LARGE SCALE GENOMIC DNA]</scope>
    <source>
        <strain evidence="14 15">DSM 17459</strain>
    </source>
</reference>
<keyword evidence="3" id="KW-0963">Cytoplasm</keyword>
<comment type="subcellular location">
    <subcellularLocation>
        <location evidence="1">Cytoplasm</location>
    </subcellularLocation>
</comment>
<dbReference type="InterPro" id="IPR041522">
    <property type="entry name" value="CdaR_GGDEF"/>
</dbReference>
<evidence type="ECO:0000313" key="15">
    <source>
        <dbReference type="Proteomes" id="UP000184245"/>
    </source>
</evidence>
<dbReference type="Pfam" id="PF12833">
    <property type="entry name" value="HTH_18"/>
    <property type="match status" value="1"/>
</dbReference>
<dbReference type="PROSITE" id="PS50110">
    <property type="entry name" value="RESPONSE_REGULATORY"/>
    <property type="match status" value="1"/>
</dbReference>
<name>A0A1M5D9B9_9CLOT</name>
<dbReference type="STRING" id="1122155.SAMN02745158_04460"/>
<dbReference type="EMBL" id="FQVI01000061">
    <property type="protein sequence ID" value="SHF63517.1"/>
    <property type="molecule type" value="Genomic_DNA"/>
</dbReference>
<dbReference type="AlphaFoldDB" id="A0A1M5D9B9"/>
<dbReference type="SMART" id="SM00448">
    <property type="entry name" value="REC"/>
    <property type="match status" value="1"/>
</dbReference>
<evidence type="ECO:0000256" key="10">
    <source>
        <dbReference type="PROSITE-ProRule" id="PRU00169"/>
    </source>
</evidence>